<keyword evidence="1" id="KW-0812">Transmembrane</keyword>
<proteinExistence type="predicted"/>
<dbReference type="InterPro" id="IPR013783">
    <property type="entry name" value="Ig-like_fold"/>
</dbReference>
<comment type="caution">
    <text evidence="2">The sequence shown here is derived from an EMBL/GenBank/DDBJ whole genome shotgun (WGS) entry which is preliminary data.</text>
</comment>
<accession>A0A4Z2EAU9</accession>
<dbReference type="Proteomes" id="UP000314294">
    <property type="component" value="Unassembled WGS sequence"/>
</dbReference>
<dbReference type="Gene3D" id="2.60.40.10">
    <property type="entry name" value="Immunoglobulins"/>
    <property type="match status" value="1"/>
</dbReference>
<keyword evidence="1" id="KW-1133">Transmembrane helix</keyword>
<keyword evidence="3" id="KW-1185">Reference proteome</keyword>
<evidence type="ECO:0000313" key="3">
    <source>
        <dbReference type="Proteomes" id="UP000314294"/>
    </source>
</evidence>
<feature type="transmembrane region" description="Helical" evidence="1">
    <location>
        <begin position="12"/>
        <end position="30"/>
    </location>
</feature>
<sequence length="130" mass="14461">MTFLTACRLELLFSIVSIISVQTLLFGITCKHRHSRVKKYNFSFACSLFPLCSLSPTRRTIREHLGEQEVSISLTLESLEESDLGNYSCYVENGNGRRQAGIQLAKTDSTPGGLAVVPRKIAGVHDEKEK</sequence>
<evidence type="ECO:0000256" key="1">
    <source>
        <dbReference type="SAM" id="Phobius"/>
    </source>
</evidence>
<gene>
    <name evidence="2" type="primary">il1rapl1a_1</name>
    <name evidence="2" type="ORF">EYF80_063858</name>
</gene>
<keyword evidence="2" id="KW-0675">Receptor</keyword>
<dbReference type="CDD" id="cd00096">
    <property type="entry name" value="Ig"/>
    <property type="match status" value="1"/>
</dbReference>
<protein>
    <submittedName>
        <fullName evidence="2">Interleukin-1 receptor accessory protein-like 1-A</fullName>
    </submittedName>
</protein>
<reference evidence="2 3" key="1">
    <citation type="submission" date="2019-03" db="EMBL/GenBank/DDBJ databases">
        <title>First draft genome of Liparis tanakae, snailfish: a comprehensive survey of snailfish specific genes.</title>
        <authorList>
            <person name="Kim W."/>
            <person name="Song I."/>
            <person name="Jeong J.-H."/>
            <person name="Kim D."/>
            <person name="Kim S."/>
            <person name="Ryu S."/>
            <person name="Song J.Y."/>
            <person name="Lee S.K."/>
        </authorList>
    </citation>
    <scope>NUCLEOTIDE SEQUENCE [LARGE SCALE GENOMIC DNA]</scope>
    <source>
        <tissue evidence="2">Muscle</tissue>
    </source>
</reference>
<keyword evidence="1" id="KW-0472">Membrane</keyword>
<dbReference type="EMBL" id="SRLO01011172">
    <property type="protein sequence ID" value="TNN26007.1"/>
    <property type="molecule type" value="Genomic_DNA"/>
</dbReference>
<evidence type="ECO:0000313" key="2">
    <source>
        <dbReference type="EMBL" id="TNN26007.1"/>
    </source>
</evidence>
<name>A0A4Z2EAU9_9TELE</name>
<dbReference type="InterPro" id="IPR036179">
    <property type="entry name" value="Ig-like_dom_sf"/>
</dbReference>
<dbReference type="SUPFAM" id="SSF48726">
    <property type="entry name" value="Immunoglobulin"/>
    <property type="match status" value="1"/>
</dbReference>
<dbReference type="AlphaFoldDB" id="A0A4Z2EAU9"/>
<organism evidence="2 3">
    <name type="scientific">Liparis tanakae</name>
    <name type="common">Tanaka's snailfish</name>
    <dbReference type="NCBI Taxonomy" id="230148"/>
    <lineage>
        <taxon>Eukaryota</taxon>
        <taxon>Metazoa</taxon>
        <taxon>Chordata</taxon>
        <taxon>Craniata</taxon>
        <taxon>Vertebrata</taxon>
        <taxon>Euteleostomi</taxon>
        <taxon>Actinopterygii</taxon>
        <taxon>Neopterygii</taxon>
        <taxon>Teleostei</taxon>
        <taxon>Neoteleostei</taxon>
        <taxon>Acanthomorphata</taxon>
        <taxon>Eupercaria</taxon>
        <taxon>Perciformes</taxon>
        <taxon>Cottioidei</taxon>
        <taxon>Cottales</taxon>
        <taxon>Liparidae</taxon>
        <taxon>Liparis</taxon>
    </lineage>
</organism>